<reference evidence="2 3" key="1">
    <citation type="submission" date="2015-09" db="EMBL/GenBank/DDBJ databases">
        <title>Genome of Desulfovibrio dechloracetivorans BerOc1, a mercury methylating strain isolated from highly hydrocarbons and metals contaminated coastal sediments.</title>
        <authorList>
            <person name="Goni Urriza M."/>
            <person name="Gassie C."/>
            <person name="Bouchez O."/>
            <person name="Klopp C."/>
            <person name="Ranchou-Peyruse A."/>
            <person name="Remy G."/>
        </authorList>
    </citation>
    <scope>NUCLEOTIDE SEQUENCE [LARGE SCALE GENOMIC DNA]</scope>
    <source>
        <strain evidence="2 3">BerOc1</strain>
    </source>
</reference>
<protein>
    <submittedName>
        <fullName evidence="2">Uncharacterized protein</fullName>
    </submittedName>
</protein>
<dbReference type="EMBL" id="LKAQ01000004">
    <property type="protein sequence ID" value="OIQ49090.1"/>
    <property type="molecule type" value="Genomic_DNA"/>
</dbReference>
<feature type="region of interest" description="Disordered" evidence="1">
    <location>
        <begin position="1"/>
        <end position="35"/>
    </location>
</feature>
<feature type="compositionally biased region" description="Polar residues" evidence="1">
    <location>
        <begin position="1"/>
        <end position="32"/>
    </location>
</feature>
<comment type="caution">
    <text evidence="2">The sequence shown here is derived from an EMBL/GenBank/DDBJ whole genome shotgun (WGS) entry which is preliminary data.</text>
</comment>
<keyword evidence="3" id="KW-1185">Reference proteome</keyword>
<evidence type="ECO:0000256" key="1">
    <source>
        <dbReference type="SAM" id="MobiDB-lite"/>
    </source>
</evidence>
<accession>A0A1J5MSW6</accession>
<dbReference type="RefSeq" id="WP_071544640.1">
    <property type="nucleotide sequence ID" value="NZ_LKAQ01000004.1"/>
</dbReference>
<evidence type="ECO:0000313" key="3">
    <source>
        <dbReference type="Proteomes" id="UP000181901"/>
    </source>
</evidence>
<organism evidence="2 3">
    <name type="scientific">Pseudodesulfovibrio hydrargyri</name>
    <dbReference type="NCBI Taxonomy" id="2125990"/>
    <lineage>
        <taxon>Bacteria</taxon>
        <taxon>Pseudomonadati</taxon>
        <taxon>Thermodesulfobacteriota</taxon>
        <taxon>Desulfovibrionia</taxon>
        <taxon>Desulfovibrionales</taxon>
        <taxon>Desulfovibrionaceae</taxon>
    </lineage>
</organism>
<dbReference type="AlphaFoldDB" id="A0A1J5MSW6"/>
<feature type="region of interest" description="Disordered" evidence="1">
    <location>
        <begin position="49"/>
        <end position="78"/>
    </location>
</feature>
<gene>
    <name evidence="2" type="ORF">BerOc1_01010</name>
</gene>
<dbReference type="Proteomes" id="UP000181901">
    <property type="component" value="Unassembled WGS sequence"/>
</dbReference>
<name>A0A1J5MSW6_9BACT</name>
<dbReference type="OrthoDB" id="5464554at2"/>
<evidence type="ECO:0000313" key="2">
    <source>
        <dbReference type="EMBL" id="OIQ49090.1"/>
    </source>
</evidence>
<proteinExistence type="predicted"/>
<sequence length="582" mass="63718">MIDPVSSASTSLAYSVNGSRADSVGQAGSSANRDVVSISDEALRKYAAGRAGTASTDESEQDAARAEGSPWKLPGGLAHSERTLKNGHTEIIDIDGGTLTVREYDGDKLVKSVDGTMGDERAVLDTTYYDETGKVSQTIHAEMARIEEKGGWTGAVMNRSVTWYKDGQVERTLGDEMYMRTRNTGQATISLSGNEFSRMTEDVDGDADTLVLKLTNEDHSLSYHADIQEFYDNKQLARNIVIDQTGEFTQESNRHGVEVGGMGPLATRELHHDTRLSVVSEEYDRDGELLREATVTDASEDGVGDKNGEQYQTADVSWYKDGELVKHGRGSFRLEEFAGHKLMKRPGVLDLLGLKPEEYLTPEAQDSSELLGTKLEESSSAPEFFLEGLGRAVAKGQYGSAADMAEYGRFGQPFDADWTTELYEDGEMVMRKQDSHQARNAPERGVDDRLPFRTVAGLSDGDRPAVLQHTSHTTEILENGKTVARESQETREFLQPDEHGPDTLMTLAGYNRLNDNGDDGVNVVYKGGIDAADPDSSAALRSLGEELDLTMDVVYEAYRDARGRGNFGDKASGFRFNGFDQA</sequence>